<organism evidence="10 11">
    <name type="scientific">Paenibacillus contaminans</name>
    <dbReference type="NCBI Taxonomy" id="450362"/>
    <lineage>
        <taxon>Bacteria</taxon>
        <taxon>Bacillati</taxon>
        <taxon>Bacillota</taxon>
        <taxon>Bacilli</taxon>
        <taxon>Bacillales</taxon>
        <taxon>Paenibacillaceae</taxon>
        <taxon>Paenibacillus</taxon>
    </lineage>
</organism>
<dbReference type="GO" id="GO:0051539">
    <property type="term" value="F:4 iron, 4 sulfur cluster binding"/>
    <property type="evidence" value="ECO:0007669"/>
    <property type="project" value="UniProtKB-KW"/>
</dbReference>
<evidence type="ECO:0000256" key="6">
    <source>
        <dbReference type="ARBA" id="ARBA00023004"/>
    </source>
</evidence>
<keyword evidence="4" id="KW-0677">Repeat</keyword>
<dbReference type="AlphaFoldDB" id="A0A329MHL3"/>
<dbReference type="PROSITE" id="PS00198">
    <property type="entry name" value="4FE4S_FER_1"/>
    <property type="match status" value="1"/>
</dbReference>
<dbReference type="InterPro" id="IPR024185">
    <property type="entry name" value="FTHF_cligase-like_sf"/>
</dbReference>
<dbReference type="SUPFAM" id="SSF46548">
    <property type="entry name" value="alpha-helical ferredoxin"/>
    <property type="match status" value="1"/>
</dbReference>
<dbReference type="InterPro" id="IPR024569">
    <property type="entry name" value="LutB_C"/>
</dbReference>
<evidence type="ECO:0000256" key="2">
    <source>
        <dbReference type="ARBA" id="ARBA00022485"/>
    </source>
</evidence>
<evidence type="ECO:0000256" key="8">
    <source>
        <dbReference type="SAM" id="MobiDB-lite"/>
    </source>
</evidence>
<evidence type="ECO:0000313" key="11">
    <source>
        <dbReference type="Proteomes" id="UP000250369"/>
    </source>
</evidence>
<name>A0A329MHL3_9BACL</name>
<keyword evidence="6" id="KW-0408">Iron</keyword>
<dbReference type="Pfam" id="PF11870">
    <property type="entry name" value="LutB_C"/>
    <property type="match status" value="1"/>
</dbReference>
<evidence type="ECO:0000256" key="3">
    <source>
        <dbReference type="ARBA" id="ARBA00022723"/>
    </source>
</evidence>
<dbReference type="GO" id="GO:0006089">
    <property type="term" value="P:lactate metabolic process"/>
    <property type="evidence" value="ECO:0007669"/>
    <property type="project" value="InterPro"/>
</dbReference>
<dbReference type="Gene3D" id="1.10.1060.10">
    <property type="entry name" value="Alpha-helical ferredoxin"/>
    <property type="match status" value="1"/>
</dbReference>
<feature type="region of interest" description="Disordered" evidence="8">
    <location>
        <begin position="471"/>
        <end position="506"/>
    </location>
</feature>
<evidence type="ECO:0000256" key="1">
    <source>
        <dbReference type="ARBA" id="ARBA00022448"/>
    </source>
</evidence>
<dbReference type="PROSITE" id="PS51379">
    <property type="entry name" value="4FE4S_FER_2"/>
    <property type="match status" value="1"/>
</dbReference>
<keyword evidence="3" id="KW-0479">Metal-binding</keyword>
<proteinExistence type="predicted"/>
<dbReference type="GO" id="GO:0046872">
    <property type="term" value="F:metal ion binding"/>
    <property type="evidence" value="ECO:0007669"/>
    <property type="project" value="UniProtKB-KW"/>
</dbReference>
<evidence type="ECO:0000259" key="9">
    <source>
        <dbReference type="PROSITE" id="PS51379"/>
    </source>
</evidence>
<dbReference type="Pfam" id="PF02589">
    <property type="entry name" value="LUD_dom"/>
    <property type="match status" value="1"/>
</dbReference>
<dbReference type="SUPFAM" id="SSF100950">
    <property type="entry name" value="NagB/RpiA/CoA transferase-like"/>
    <property type="match status" value="1"/>
</dbReference>
<dbReference type="InterPro" id="IPR003741">
    <property type="entry name" value="LUD_dom"/>
</dbReference>
<evidence type="ECO:0000256" key="4">
    <source>
        <dbReference type="ARBA" id="ARBA00022737"/>
    </source>
</evidence>
<feature type="domain" description="4Fe-4S ferredoxin-type" evidence="9">
    <location>
        <begin position="301"/>
        <end position="323"/>
    </location>
</feature>
<keyword evidence="11" id="KW-1185">Reference proteome</keyword>
<dbReference type="InterPro" id="IPR009051">
    <property type="entry name" value="Helical_ferredxn"/>
</dbReference>
<dbReference type="OrthoDB" id="9782337at2"/>
<dbReference type="PANTHER" id="PTHR47153:SF2">
    <property type="entry name" value="LACTATE UTILIZATION PROTEIN B"/>
    <property type="match status" value="1"/>
</dbReference>
<dbReference type="InterPro" id="IPR004452">
    <property type="entry name" value="LutB/LldF"/>
</dbReference>
<keyword evidence="5" id="KW-0249">Electron transport</keyword>
<reference evidence="10 11" key="1">
    <citation type="journal article" date="2009" name="Int. J. Syst. Evol. Microbiol.">
        <title>Paenibacillus contaminans sp. nov., isolated from a contaminated laboratory plate.</title>
        <authorList>
            <person name="Chou J.H."/>
            <person name="Lee J.H."/>
            <person name="Lin M.C."/>
            <person name="Chang P.S."/>
            <person name="Arun A.B."/>
            <person name="Young C.C."/>
            <person name="Chen W.M."/>
        </authorList>
    </citation>
    <scope>NUCLEOTIDE SEQUENCE [LARGE SCALE GENOMIC DNA]</scope>
    <source>
        <strain evidence="10 11">CKOBP-6</strain>
    </source>
</reference>
<dbReference type="InterPro" id="IPR037171">
    <property type="entry name" value="NagB/RpiA_transferase-like"/>
</dbReference>
<sequence length="506" mass="55825">MDLIGTGLKKRTEKALADEFLRKAVAFTTDKLRTGKLAATDDFGNWEDWRERAKAIREHTISHLDYYLTQFTDNVSKNGGNVYFCNTASDAVKQFIDIARKHDAKLVAKGKSMVSEEMHLNHHLEQIGIEAIETDLGEYILQLAKETPSHLIIPAIHKNKQQIADIFSEESGTQLPPETKPLANFAKQKLRNYFLEADIGLTGCNFGVAESGSITLVSNEGNGRMVSTLPKVHVVVMGMERLIPTFEDLEVVLNMLARSATGQKLTTYTSMITGPKRPEDLDGPEELHVIVLDNGRSAQLGDPIFQEVLHCIRCAACLNVCPVYRHVGGHTYGAVYSGPIGAVLTPLLMQDMKEAGALANASSLCGACYEACPVKIPLHDMLVHLRHRKVKMKLTPMLERLAFRSFQTMFGNVTVYKMATKSAYYLQKPFVRNGNIQKGPGPMAGWTDSRYFPMKPKQSFRDKWAALQEELKNRPAAVSGNKNTDDANGARSGGNAKTNGKGGGGR</sequence>
<evidence type="ECO:0000256" key="5">
    <source>
        <dbReference type="ARBA" id="ARBA00022982"/>
    </source>
</evidence>
<accession>A0A329MHL3</accession>
<dbReference type="Pfam" id="PF13183">
    <property type="entry name" value="Fer4_8"/>
    <property type="match status" value="1"/>
</dbReference>
<dbReference type="InterPro" id="IPR017896">
    <property type="entry name" value="4Fe4S_Fe-S-bd"/>
</dbReference>
<keyword evidence="1" id="KW-0813">Transport</keyword>
<gene>
    <name evidence="10" type="ORF">DQG23_23070</name>
</gene>
<protein>
    <submittedName>
        <fullName evidence="10">Iron-sulfur cluster-binding protein</fullName>
    </submittedName>
</protein>
<dbReference type="Gene3D" id="3.40.50.10420">
    <property type="entry name" value="NagB/RpiA/CoA transferase-like"/>
    <property type="match status" value="1"/>
</dbReference>
<dbReference type="InterPro" id="IPR017900">
    <property type="entry name" value="4Fe4S_Fe_S_CS"/>
</dbReference>
<dbReference type="NCBIfam" id="TIGR00273">
    <property type="entry name" value="LutB/LldF family L-lactate oxidation iron-sulfur protein"/>
    <property type="match status" value="1"/>
</dbReference>
<evidence type="ECO:0000256" key="7">
    <source>
        <dbReference type="ARBA" id="ARBA00023014"/>
    </source>
</evidence>
<dbReference type="Proteomes" id="UP000250369">
    <property type="component" value="Unassembled WGS sequence"/>
</dbReference>
<evidence type="ECO:0000313" key="10">
    <source>
        <dbReference type="EMBL" id="RAV19088.1"/>
    </source>
</evidence>
<dbReference type="PANTHER" id="PTHR47153">
    <property type="entry name" value="LACTATE UTILIZATION PROTEIN B"/>
    <property type="match status" value="1"/>
</dbReference>
<keyword evidence="7" id="KW-0411">Iron-sulfur</keyword>
<keyword evidence="2" id="KW-0004">4Fe-4S</keyword>
<dbReference type="EMBL" id="QMFB01000014">
    <property type="protein sequence ID" value="RAV19088.1"/>
    <property type="molecule type" value="Genomic_DNA"/>
</dbReference>
<comment type="caution">
    <text evidence="10">The sequence shown here is derived from an EMBL/GenBank/DDBJ whole genome shotgun (WGS) entry which is preliminary data.</text>
</comment>